<protein>
    <recommendedName>
        <fullName evidence="7">TEP1-F</fullName>
    </recommendedName>
</protein>
<feature type="domain" description="Alpha-2-macroglobulin" evidence="10">
    <location>
        <begin position="695"/>
        <end position="786"/>
    </location>
</feature>
<comment type="subunit">
    <text evidence="6">Heterodimer of a TEP1-N chain and an TEP1-C chain non-covalently linked. Forms a complex composed of TEP1-N and TEP1-C heterodimer, LRIM1 and APL1C; the interaction stabilizes TEP1-N and TEP1-C heterodimer, prevents its binding to tissues while circulating in the hemolymph and protects the thioester bond from hydrolysis. Mature TEP1 and to a lesser extent full-length TEP1 interact with SPCLIP1; the interaction is induced by microbial infection.</text>
</comment>
<dbReference type="InterPro" id="IPR050473">
    <property type="entry name" value="A2M/Complement_sys"/>
</dbReference>
<feature type="domain" description="Alpha-2-macroglobulin bait region" evidence="9">
    <location>
        <begin position="447"/>
        <end position="583"/>
    </location>
</feature>
<dbReference type="SMART" id="SM01359">
    <property type="entry name" value="A2M_N_2"/>
    <property type="match status" value="1"/>
</dbReference>
<comment type="function">
    <text evidence="5">Binds covalently through a thioester bond to the pathogen surface resulting in pathogen clearance.</text>
</comment>
<evidence type="ECO:0000256" key="7">
    <source>
        <dbReference type="ARBA" id="ARBA00078071"/>
    </source>
</evidence>
<feature type="domain" description="Alpha-macroglobulin receptor-binding" evidence="11">
    <location>
        <begin position="1312"/>
        <end position="1401"/>
    </location>
</feature>
<evidence type="ECO:0000256" key="6">
    <source>
        <dbReference type="ARBA" id="ARBA00063781"/>
    </source>
</evidence>
<dbReference type="Gene3D" id="2.60.40.10">
    <property type="entry name" value="Immunoglobulins"/>
    <property type="match status" value="2"/>
</dbReference>
<dbReference type="SUPFAM" id="SSF49410">
    <property type="entry name" value="Alpha-macroglobulin receptor domain"/>
    <property type="match status" value="1"/>
</dbReference>
<proteinExistence type="evidence at transcript level"/>
<dbReference type="Pfam" id="PF07677">
    <property type="entry name" value="A2M_recep"/>
    <property type="match status" value="1"/>
</dbReference>
<dbReference type="InterPro" id="IPR011625">
    <property type="entry name" value="A2M_N_BRD"/>
</dbReference>
<keyword evidence="3" id="KW-1015">Disulfide bond</keyword>
<evidence type="ECO:0000256" key="4">
    <source>
        <dbReference type="ARBA" id="ARBA00023180"/>
    </source>
</evidence>
<dbReference type="Gene3D" id="2.20.130.20">
    <property type="match status" value="1"/>
</dbReference>
<dbReference type="SMART" id="SM01419">
    <property type="entry name" value="Thiol-ester_cl"/>
    <property type="match status" value="1"/>
</dbReference>
<dbReference type="PANTHER" id="PTHR11412">
    <property type="entry name" value="MACROGLOBULIN / COMPLEMENT"/>
    <property type="match status" value="1"/>
</dbReference>
<dbReference type="InterPro" id="IPR041555">
    <property type="entry name" value="MG3"/>
</dbReference>
<dbReference type="SMART" id="SM01361">
    <property type="entry name" value="A2M_recep"/>
    <property type="match status" value="1"/>
</dbReference>
<keyword evidence="4" id="KW-0325">Glycoprotein</keyword>
<sequence length="1456" mass="163348">MLLLSSSVFIILSYIVLKTYCQRTSPIYTVTAPAKLRPDIVYHVSVTLHDSPADVDFNVQIIGISEDLSPVNVVKDVHLESKQTKVVDFELFGWKPGNYTLEVIGQGGLTVRNSTQLTFEHKSHSVFIQTDRPVYKPGQIVQFRVIVVDPYLVPSPNALFIDLLVKDGHGNSIQEWKNIPTRTGLASAEFTLANQPVLGEWEVHVDVEGQKFKKPFTVAEFILPTYEVEIDLPVYVTYNKSDVVAVIKAMHSYGKPVKGEITLTVAPRTRYNKLTVRPYESFQTKAKIDGVVEIYLNLLNDLSLRTDFFRREIEFFVLVEEEETGHKYNSTNTMWIYDKEIKLELIRTSETFKPGLKYTAFLKVAYQDDTPVSDSRGQLELKYGYSVREDEWKTELYTVPRNGLIKLEFLPPNQDGVNFLNMRAVYHGHIYYLDRTDAAQSPSGNYIQAILVTQNPKVLENIEIEVNATEELNHLVYKVIGRGNIEIGRTIPVPNQKEYRFSFRAPSSLAPQARVLVYYVRATNNEIVADSVSFDVEGLFRTSVTVSSNVKEVQPGRQVNLRLQTTPNSLVGVLGVDQGILKLKSGNDITLPEVIEDLETYDGGQRTKYRPPWFRRRRRSLSWPGSKSAGLLFEDSGFVIMTNAFLLNTGNEVSTENVIRIDENSNNAPIQPPSELPEAIVPEGRLVIRKMYPETWLWVNTTTGNDGAASISHAVPDSITSYTISAFAIHPVDGLGIATSNSQITTYRPFFITMSLPYYVLMGEDLAIQVVVFNYNDKPIQAEITMENRKREFDFTAAGQESVYSPDQNQRTKIVHIPPSDGVPVSFLIIPKKVGYIEIRVSASTSVAGDSLTKRLLVQPEGSTQYFNKAFLIDTRNPSSPSKMNISTIIPKNAIRDSGKIIVSAAADLMGPSIKNLDKLLYMPNGCGEQNLVTIVPRVIALEYLARSNRLTENIRAKAIANLRKGYQRQLTYKRDDGSFSTFGERDRSGSTWLTAYAIKSLSQANKYIYIDPDILDKGIQWIMSKQSSDGSFEEPGEVHHKALQGGEHGAALTAFVLVSLYEAKAQNKYGNELSQAQRYVERELASSSNPYVVSILCYTLHLLNSASRDRAFQMLLDLAERKDDVVYWDNKENQVNTTDKQSDYWFLAPSIDIETAAYAIRTYALRLDPSGALPVLTWLITKQNRKGGFSSTQDTVVALHAISEIAPFISPPVSNINVKFMYPDGQQDMQVTSSRPLDVHEIEIPSDVPYVEVETSGSGVAVVQVSWSFNLAVSGEAPQFFLNALLDKTSTASYLQLSICTHQRERRNDTSNMAVMEVGLPSGYVADVDALPSVLQIPKVKRVETQLQDTGVVIYFDRLDREESCVTVPAHRIHKVAHQRRAPVKVYDFYSQAKSARMFYRPHKTVLCDICDDEDCGNGCFTETITEESGFKSSGEIVLIKFYLVVIASVLICLV</sequence>
<dbReference type="Gene3D" id="2.60.40.1940">
    <property type="match status" value="1"/>
</dbReference>
<evidence type="ECO:0000256" key="5">
    <source>
        <dbReference type="ARBA" id="ARBA00057615"/>
    </source>
</evidence>
<dbReference type="CDD" id="cd02897">
    <property type="entry name" value="A2M_2"/>
    <property type="match status" value="1"/>
</dbReference>
<dbReference type="Gene3D" id="6.20.50.160">
    <property type="match status" value="1"/>
</dbReference>
<dbReference type="Gene3D" id="2.60.40.2950">
    <property type="match status" value="1"/>
</dbReference>
<feature type="chain" id="PRO_5002418601" description="TEP1-F" evidence="8">
    <location>
        <begin position="22"/>
        <end position="1456"/>
    </location>
</feature>
<dbReference type="InterPro" id="IPR041813">
    <property type="entry name" value="A2M_TED"/>
</dbReference>
<accession>A0A0E4B8Z4</accession>
<evidence type="ECO:0000259" key="10">
    <source>
        <dbReference type="SMART" id="SM01360"/>
    </source>
</evidence>
<dbReference type="InterPro" id="IPR002890">
    <property type="entry name" value="MG2"/>
</dbReference>
<name>A0A0E4B8Z4_9ARAC</name>
<evidence type="ECO:0000256" key="2">
    <source>
        <dbReference type="ARBA" id="ARBA00022966"/>
    </source>
</evidence>
<gene>
    <name evidence="12" type="primary">TEP2</name>
</gene>
<dbReference type="PROSITE" id="PS00477">
    <property type="entry name" value="ALPHA_2_MACROGLOBULIN"/>
    <property type="match status" value="1"/>
</dbReference>
<dbReference type="InterPro" id="IPR009048">
    <property type="entry name" value="A-macroglobulin_rcpt-bd"/>
</dbReference>
<dbReference type="PANTHER" id="PTHR11412:SF136">
    <property type="entry name" value="CD109 ANTIGEN"/>
    <property type="match status" value="1"/>
</dbReference>
<reference evidence="12" key="1">
    <citation type="journal article" date="2015" name="Dev. Comp. Immunol.">
        <title>Evolution of the complement system in protostomes revealed by de novo transcriptome analysis of six species of Arthropoda.</title>
        <authorList>
            <person name="Sekiguchi R."/>
            <person name="Nonaka M."/>
        </authorList>
    </citation>
    <scope>NUCLEOTIDE SEQUENCE</scope>
</reference>
<dbReference type="GO" id="GO:0005615">
    <property type="term" value="C:extracellular space"/>
    <property type="evidence" value="ECO:0007669"/>
    <property type="project" value="InterPro"/>
</dbReference>
<dbReference type="GO" id="GO:0004866">
    <property type="term" value="F:endopeptidase inhibitor activity"/>
    <property type="evidence" value="ECO:0007669"/>
    <property type="project" value="InterPro"/>
</dbReference>
<dbReference type="FunFam" id="2.60.40.1930:FF:000001">
    <property type="entry name" value="CD109 isoform 3"/>
    <property type="match status" value="1"/>
</dbReference>
<dbReference type="Gene3D" id="2.60.120.1540">
    <property type="match status" value="1"/>
</dbReference>
<dbReference type="InterPro" id="IPR036595">
    <property type="entry name" value="A-macroglobulin_rcpt-bd_sf"/>
</dbReference>
<dbReference type="Pfam" id="PF07703">
    <property type="entry name" value="A2M_BRD"/>
    <property type="match status" value="1"/>
</dbReference>
<dbReference type="SUPFAM" id="SSF48239">
    <property type="entry name" value="Terpenoid cyclases/Protein prenyltransferases"/>
    <property type="match status" value="1"/>
</dbReference>
<dbReference type="EMBL" id="LC009010">
    <property type="protein sequence ID" value="BAR45589.1"/>
    <property type="molecule type" value="mRNA"/>
</dbReference>
<dbReference type="Pfam" id="PF07678">
    <property type="entry name" value="TED_complement"/>
    <property type="match status" value="1"/>
</dbReference>
<feature type="signal peptide" evidence="8">
    <location>
        <begin position="1"/>
        <end position="21"/>
    </location>
</feature>
<dbReference type="InterPro" id="IPR013783">
    <property type="entry name" value="Ig-like_fold"/>
</dbReference>
<keyword evidence="1 8" id="KW-0732">Signal</keyword>
<dbReference type="InterPro" id="IPR008930">
    <property type="entry name" value="Terpenoid_cyclase/PrenylTrfase"/>
</dbReference>
<dbReference type="Pfam" id="PF17791">
    <property type="entry name" value="MG3"/>
    <property type="match status" value="1"/>
</dbReference>
<evidence type="ECO:0000259" key="11">
    <source>
        <dbReference type="SMART" id="SM01361"/>
    </source>
</evidence>
<dbReference type="SMART" id="SM01360">
    <property type="entry name" value="A2M"/>
    <property type="match status" value="1"/>
</dbReference>
<evidence type="ECO:0000256" key="1">
    <source>
        <dbReference type="ARBA" id="ARBA00022729"/>
    </source>
</evidence>
<dbReference type="Pfam" id="PF00207">
    <property type="entry name" value="A2M"/>
    <property type="match status" value="1"/>
</dbReference>
<evidence type="ECO:0000256" key="3">
    <source>
        <dbReference type="ARBA" id="ARBA00023157"/>
    </source>
</evidence>
<organism evidence="12">
    <name type="scientific">Hasarius adansoni</name>
    <dbReference type="NCBI Taxonomy" id="243517"/>
    <lineage>
        <taxon>Eukaryota</taxon>
        <taxon>Metazoa</taxon>
        <taxon>Ecdysozoa</taxon>
        <taxon>Arthropoda</taxon>
        <taxon>Chelicerata</taxon>
        <taxon>Arachnida</taxon>
        <taxon>Araneae</taxon>
        <taxon>Araneomorphae</taxon>
        <taxon>Entelegynae</taxon>
        <taxon>Dionycha</taxon>
        <taxon>Salticidae</taxon>
        <taxon>Salticinae</taxon>
        <taxon>Salticoida</taxon>
        <taxon>Hasariini</taxon>
        <taxon>Hasarius</taxon>
    </lineage>
</organism>
<dbReference type="Pfam" id="PF01835">
    <property type="entry name" value="MG2"/>
    <property type="match status" value="1"/>
</dbReference>
<evidence type="ECO:0000313" key="12">
    <source>
        <dbReference type="EMBL" id="BAR45589.1"/>
    </source>
</evidence>
<evidence type="ECO:0000259" key="9">
    <source>
        <dbReference type="SMART" id="SM01359"/>
    </source>
</evidence>
<keyword evidence="2" id="KW-0882">Thioester bond</keyword>
<dbReference type="Gene3D" id="2.60.40.1930">
    <property type="match status" value="2"/>
</dbReference>
<dbReference type="Gene3D" id="2.60.40.690">
    <property type="entry name" value="Alpha-macroglobulin, receptor-binding domain"/>
    <property type="match status" value="1"/>
</dbReference>
<dbReference type="Gene3D" id="1.50.10.20">
    <property type="match status" value="1"/>
</dbReference>
<dbReference type="InterPro" id="IPR047565">
    <property type="entry name" value="Alpha-macroglob_thiol-ester_cl"/>
</dbReference>
<evidence type="ECO:0000256" key="8">
    <source>
        <dbReference type="SAM" id="SignalP"/>
    </source>
</evidence>
<dbReference type="InterPro" id="IPR001599">
    <property type="entry name" value="Macroglobln_a2"/>
</dbReference>
<dbReference type="InterPro" id="IPR019742">
    <property type="entry name" value="MacrogloblnA2_CS"/>
</dbReference>
<dbReference type="InterPro" id="IPR011626">
    <property type="entry name" value="Alpha-macroglobulin_TED"/>
</dbReference>